<evidence type="ECO:0000256" key="3">
    <source>
        <dbReference type="ARBA" id="ARBA00022801"/>
    </source>
</evidence>
<comment type="similarity">
    <text evidence="1">Belongs to the metallo-dependent hydrolases superfamily. Adenine deaminase family.</text>
</comment>
<proteinExistence type="inferred from homology"/>
<feature type="domain" description="Adenine deaminase C-terminal" evidence="6">
    <location>
        <begin position="416"/>
        <end position="571"/>
    </location>
</feature>
<dbReference type="AlphaFoldDB" id="A0A2P8HLF6"/>
<gene>
    <name evidence="7" type="ORF">B0H94_105203</name>
</gene>
<dbReference type="Gene3D" id="2.30.40.10">
    <property type="entry name" value="Urease, subunit C, domain 1"/>
    <property type="match status" value="1"/>
</dbReference>
<evidence type="ECO:0000259" key="5">
    <source>
        <dbReference type="Pfam" id="PF01979"/>
    </source>
</evidence>
<dbReference type="Pfam" id="PF13382">
    <property type="entry name" value="Adenine_deam_C"/>
    <property type="match status" value="1"/>
</dbReference>
<dbReference type="GO" id="GO:0000034">
    <property type="term" value="F:adenine deaminase activity"/>
    <property type="evidence" value="ECO:0007669"/>
    <property type="project" value="UniProtKB-EC"/>
</dbReference>
<evidence type="ECO:0000313" key="8">
    <source>
        <dbReference type="Proteomes" id="UP000242310"/>
    </source>
</evidence>
<protein>
    <recommendedName>
        <fullName evidence="2">adenine deaminase</fullName>
        <ecNumber evidence="2">3.5.4.2</ecNumber>
    </recommendedName>
</protein>
<accession>A0A2P8HLF6</accession>
<feature type="domain" description="Amidohydrolase-related" evidence="5">
    <location>
        <begin position="78"/>
        <end position="355"/>
    </location>
</feature>
<dbReference type="SUPFAM" id="SSF51338">
    <property type="entry name" value="Composite domain of metallo-dependent hydrolases"/>
    <property type="match status" value="1"/>
</dbReference>
<dbReference type="EMBL" id="PYAV01000005">
    <property type="protein sequence ID" value="PSL47047.1"/>
    <property type="molecule type" value="Genomic_DNA"/>
</dbReference>
<sequence>MASRKDRWTKKEVRRQLDVVRSEVAPTKVLKNAVYLNSARKVWSEAHIWISGDRIAYVGSELPKNMDETEVIDCSGKVVVPGYMEHHVHPFQLYNPLSFAEYASARGTTTLLSDNLFYFLNLEKKKALTLIEELDRFPASMYWWARLDPQTELKHENYLFAPSQMKAWLEHPLVLQAGEMTAWPKMLTGDDTLLHWMLEARREYKPIEGHLPGASEKTLAQMVLTGVTADHEAMTGEEVIRRLDAGLVTSLRHSSIRPDLRRLLREIQEAEINDYSRLLLNTDGSTPAFYEDGVMDALIKIALEEGVPPIAAYEMASYNPARYYGIDDTHGLIAPGRIAHLNILSSVEEPQPEAVLAKGAWVHGPAANNSFPAAFPWEDFGVQPSRFDWDVQDEDFHFSMPLGIELVNSVILKPYQVATDVTQDRMPAGRNESFFVMIDKHGHWRINTLIKGFDTDIEGFATTFSNTGDVVLIGKCKEEMKRAFQRLKELGGGMVLAEQSDVVYELPLPLFGIMADQFMEDVIAKHKALNELLKERGYPHDDPVYSLLFFASTHLPYIRVTQEGIYDVHKKTVLFPSIMR</sequence>
<keyword evidence="3" id="KW-0378">Hydrolase</keyword>
<organism evidence="7 8">
    <name type="scientific">Salsuginibacillus halophilus</name>
    <dbReference type="NCBI Taxonomy" id="517424"/>
    <lineage>
        <taxon>Bacteria</taxon>
        <taxon>Bacillati</taxon>
        <taxon>Bacillota</taxon>
        <taxon>Bacilli</taxon>
        <taxon>Bacillales</taxon>
        <taxon>Bacillaceae</taxon>
        <taxon>Salsuginibacillus</taxon>
    </lineage>
</organism>
<dbReference type="OrthoDB" id="9775607at2"/>
<evidence type="ECO:0000256" key="1">
    <source>
        <dbReference type="ARBA" id="ARBA00006773"/>
    </source>
</evidence>
<dbReference type="InterPro" id="IPR032466">
    <property type="entry name" value="Metal_Hydrolase"/>
</dbReference>
<comment type="catalytic activity">
    <reaction evidence="4">
        <text>adenine + H2O + H(+) = hypoxanthine + NH4(+)</text>
        <dbReference type="Rhea" id="RHEA:23688"/>
        <dbReference type="ChEBI" id="CHEBI:15377"/>
        <dbReference type="ChEBI" id="CHEBI:15378"/>
        <dbReference type="ChEBI" id="CHEBI:16708"/>
        <dbReference type="ChEBI" id="CHEBI:17368"/>
        <dbReference type="ChEBI" id="CHEBI:28938"/>
        <dbReference type="EC" id="3.5.4.2"/>
    </reaction>
</comment>
<comment type="caution">
    <text evidence="7">The sequence shown here is derived from an EMBL/GenBank/DDBJ whole genome shotgun (WGS) entry which is preliminary data.</text>
</comment>
<dbReference type="InterPro" id="IPR011059">
    <property type="entry name" value="Metal-dep_hydrolase_composite"/>
</dbReference>
<name>A0A2P8HLF6_9BACI</name>
<dbReference type="SUPFAM" id="SSF51556">
    <property type="entry name" value="Metallo-dependent hydrolases"/>
    <property type="match status" value="1"/>
</dbReference>
<dbReference type="Pfam" id="PF01979">
    <property type="entry name" value="Amidohydro_1"/>
    <property type="match status" value="1"/>
</dbReference>
<dbReference type="InterPro" id="IPR006680">
    <property type="entry name" value="Amidohydro-rel"/>
</dbReference>
<evidence type="ECO:0000313" key="7">
    <source>
        <dbReference type="EMBL" id="PSL47047.1"/>
    </source>
</evidence>
<dbReference type="Gene3D" id="3.20.20.140">
    <property type="entry name" value="Metal-dependent hydrolases"/>
    <property type="match status" value="1"/>
</dbReference>
<keyword evidence="8" id="KW-1185">Reference proteome</keyword>
<reference evidence="7 8" key="1">
    <citation type="submission" date="2018-03" db="EMBL/GenBank/DDBJ databases">
        <title>Genomic Encyclopedia of Type Strains, Phase III (KMG-III): the genomes of soil and plant-associated and newly described type strains.</title>
        <authorList>
            <person name="Whitman W."/>
        </authorList>
    </citation>
    <scope>NUCLEOTIDE SEQUENCE [LARGE SCALE GENOMIC DNA]</scope>
    <source>
        <strain evidence="7 8">CGMCC 1.07653</strain>
    </source>
</reference>
<dbReference type="PANTHER" id="PTHR11113">
    <property type="entry name" value="N-ACETYLGLUCOSAMINE-6-PHOSPHATE DEACETYLASE"/>
    <property type="match status" value="1"/>
</dbReference>
<evidence type="ECO:0000259" key="6">
    <source>
        <dbReference type="Pfam" id="PF13382"/>
    </source>
</evidence>
<dbReference type="PANTHER" id="PTHR11113:SF6">
    <property type="entry name" value="ADENINE DEAMINASE YERA-RELATED"/>
    <property type="match status" value="1"/>
</dbReference>
<dbReference type="Proteomes" id="UP000242310">
    <property type="component" value="Unassembled WGS sequence"/>
</dbReference>
<dbReference type="InterPro" id="IPR026912">
    <property type="entry name" value="Adenine_deam_C"/>
</dbReference>
<evidence type="ECO:0000256" key="2">
    <source>
        <dbReference type="ARBA" id="ARBA00012782"/>
    </source>
</evidence>
<evidence type="ECO:0000256" key="4">
    <source>
        <dbReference type="ARBA" id="ARBA00047720"/>
    </source>
</evidence>
<dbReference type="EC" id="3.5.4.2" evidence="2"/>
<dbReference type="RefSeq" id="WP_106588365.1">
    <property type="nucleotide sequence ID" value="NZ_PYAV01000005.1"/>
</dbReference>